<dbReference type="GO" id="GO:0000981">
    <property type="term" value="F:DNA-binding transcription factor activity, RNA polymerase II-specific"/>
    <property type="evidence" value="ECO:0007669"/>
    <property type="project" value="InterPro"/>
</dbReference>
<proteinExistence type="predicted"/>
<dbReference type="GO" id="GO:0000785">
    <property type="term" value="C:chromatin"/>
    <property type="evidence" value="ECO:0007669"/>
    <property type="project" value="TreeGrafter"/>
</dbReference>
<dbReference type="InterPro" id="IPR051059">
    <property type="entry name" value="VerF-like"/>
</dbReference>
<sequence>MPSPLLASAMAAIGSLYDNRPDAKVYALTLLEVATKLLRRRDNITNRSRLADLQTVFLLEVLSKYCARRVEVEMSARFRSLLASLDQTRRFLARDSLAVFRTLSKDRSSDDLARAHKFWLEHETRRRILQAATVLDQQQVTMFEQPPTIVQHERSRRPSLDLRCKIPLPCSDELWETSPVEKWEEVASRSGGISNSGATSKDMGDVASGVSSGLDFFQIQVSLTENPDVPFDRLLLRRGGPSHAHDHARLVFNHQVRELARHTPIRQLLIVSGESWVLGKKLENEAEFQAAKRNLRAWVDTNRESRIAFWYATQLIRSRVEITTPSETEDVTVSFLDTYMLHEPWCLYLAALVCWAYGLSASMRPTETSGGRMSGRASSTVSEAQSQLSHCSNPQPPTGHPALLEPCEAASSMREYLEATNLDTPEQLLQLDPLAFGQFRGLLETGPGAVRTGSIGFCSNDSDRPHFMASGRPAAHEDDDKWMRRFFGYVHSFDFMSEFMSVYVTLDLLNPDIPSVLHAFSEFQRQAVGCHLI</sequence>
<dbReference type="EMBL" id="JAJGCB010000014">
    <property type="protein sequence ID" value="KAJ8989390.1"/>
    <property type="molecule type" value="Genomic_DNA"/>
</dbReference>
<evidence type="ECO:0000256" key="4">
    <source>
        <dbReference type="ARBA" id="ARBA00022771"/>
    </source>
</evidence>
<keyword evidence="6" id="KW-0539">Nucleus</keyword>
<comment type="caution">
    <text evidence="8">The sequence shown here is derived from an EMBL/GenBank/DDBJ whole genome shotgun (WGS) entry which is preliminary data.</text>
</comment>
<comment type="subcellular location">
    <subcellularLocation>
        <location evidence="1">Nucleus</location>
    </subcellularLocation>
</comment>
<accession>A0AAN6EPW1</accession>
<dbReference type="GO" id="GO:0006351">
    <property type="term" value="P:DNA-templated transcription"/>
    <property type="evidence" value="ECO:0007669"/>
    <property type="project" value="InterPro"/>
</dbReference>
<evidence type="ECO:0000256" key="1">
    <source>
        <dbReference type="ARBA" id="ARBA00004123"/>
    </source>
</evidence>
<dbReference type="PANTHER" id="PTHR40626">
    <property type="entry name" value="MIP31509P"/>
    <property type="match status" value="1"/>
</dbReference>
<feature type="domain" description="Xylanolytic transcriptional activator regulatory" evidence="7">
    <location>
        <begin position="3"/>
        <end position="188"/>
    </location>
</feature>
<evidence type="ECO:0000256" key="3">
    <source>
        <dbReference type="ARBA" id="ARBA00022737"/>
    </source>
</evidence>
<keyword evidence="4" id="KW-0863">Zinc-finger</keyword>
<dbReference type="Pfam" id="PF04082">
    <property type="entry name" value="Fungal_trans"/>
    <property type="match status" value="1"/>
</dbReference>
<evidence type="ECO:0000256" key="5">
    <source>
        <dbReference type="ARBA" id="ARBA00022833"/>
    </source>
</evidence>
<evidence type="ECO:0000256" key="2">
    <source>
        <dbReference type="ARBA" id="ARBA00022723"/>
    </source>
</evidence>
<evidence type="ECO:0000256" key="6">
    <source>
        <dbReference type="ARBA" id="ARBA00023242"/>
    </source>
</evidence>
<evidence type="ECO:0000313" key="8">
    <source>
        <dbReference type="EMBL" id="KAJ8989390.1"/>
    </source>
</evidence>
<evidence type="ECO:0000313" key="9">
    <source>
        <dbReference type="Proteomes" id="UP001161757"/>
    </source>
</evidence>
<gene>
    <name evidence="8" type="ORF">HRR80_006627</name>
</gene>
<reference evidence="8" key="1">
    <citation type="submission" date="2023-01" db="EMBL/GenBank/DDBJ databases">
        <title>Exophiala dermititidis isolated from Cystic Fibrosis Patient.</title>
        <authorList>
            <person name="Kurbessoian T."/>
            <person name="Crocker A."/>
            <person name="Murante D."/>
            <person name="Hogan D.A."/>
            <person name="Stajich J.E."/>
        </authorList>
    </citation>
    <scope>NUCLEOTIDE SEQUENCE</scope>
    <source>
        <strain evidence="8">Ex8</strain>
    </source>
</reference>
<dbReference type="GO" id="GO:0005634">
    <property type="term" value="C:nucleus"/>
    <property type="evidence" value="ECO:0007669"/>
    <property type="project" value="UniProtKB-SubCell"/>
</dbReference>
<keyword evidence="5" id="KW-0862">Zinc</keyword>
<organism evidence="8 9">
    <name type="scientific">Exophiala dermatitidis</name>
    <name type="common">Black yeast-like fungus</name>
    <name type="synonym">Wangiella dermatitidis</name>
    <dbReference type="NCBI Taxonomy" id="5970"/>
    <lineage>
        <taxon>Eukaryota</taxon>
        <taxon>Fungi</taxon>
        <taxon>Dikarya</taxon>
        <taxon>Ascomycota</taxon>
        <taxon>Pezizomycotina</taxon>
        <taxon>Eurotiomycetes</taxon>
        <taxon>Chaetothyriomycetidae</taxon>
        <taxon>Chaetothyriales</taxon>
        <taxon>Herpotrichiellaceae</taxon>
        <taxon>Exophiala</taxon>
    </lineage>
</organism>
<dbReference type="GO" id="GO:0000978">
    <property type="term" value="F:RNA polymerase II cis-regulatory region sequence-specific DNA binding"/>
    <property type="evidence" value="ECO:0007669"/>
    <property type="project" value="InterPro"/>
</dbReference>
<protein>
    <recommendedName>
        <fullName evidence="7">Xylanolytic transcriptional activator regulatory domain-containing protein</fullName>
    </recommendedName>
</protein>
<keyword evidence="3" id="KW-0677">Repeat</keyword>
<dbReference type="InterPro" id="IPR007219">
    <property type="entry name" value="XnlR_reg_dom"/>
</dbReference>
<dbReference type="Proteomes" id="UP001161757">
    <property type="component" value="Unassembled WGS sequence"/>
</dbReference>
<dbReference type="GO" id="GO:0008270">
    <property type="term" value="F:zinc ion binding"/>
    <property type="evidence" value="ECO:0007669"/>
    <property type="project" value="UniProtKB-KW"/>
</dbReference>
<dbReference type="PANTHER" id="PTHR40626:SF11">
    <property type="entry name" value="ZINC FINGER PROTEIN YPR022C"/>
    <property type="match status" value="1"/>
</dbReference>
<name>A0AAN6EPW1_EXODE</name>
<keyword evidence="2" id="KW-0479">Metal-binding</keyword>
<dbReference type="AlphaFoldDB" id="A0AAN6EPW1"/>
<evidence type="ECO:0000259" key="7">
    <source>
        <dbReference type="Pfam" id="PF04082"/>
    </source>
</evidence>